<protein>
    <submittedName>
        <fullName evidence="2">Uncharacterized protein</fullName>
    </submittedName>
</protein>
<gene>
    <name evidence="2" type="ORF">BJX66DRAFT_234864</name>
</gene>
<evidence type="ECO:0000313" key="3">
    <source>
        <dbReference type="Proteomes" id="UP001610563"/>
    </source>
</evidence>
<feature type="region of interest" description="Disordered" evidence="1">
    <location>
        <begin position="152"/>
        <end position="173"/>
    </location>
</feature>
<accession>A0ABR4G1S9</accession>
<sequence length="173" mass="19663">MWSGDEPHPRWISSWNVDVRCDQQSSLTYFCCMLQLLTWRTSSPPSLSQNVTLETRVPQKLLFVYPANKVQQNLGPQRSSDQAGTWWIYSWNAQKSNSDLISERAVVTMSATAKNRCFSCKRRRHPSGQAVAIQKQEWPPCIHIAGQATGNVKMSEGKKIASRPRVGSMNRRP</sequence>
<comment type="caution">
    <text evidence="2">The sequence shown here is derived from an EMBL/GenBank/DDBJ whole genome shotgun (WGS) entry which is preliminary data.</text>
</comment>
<reference evidence="2 3" key="1">
    <citation type="submission" date="2024-07" db="EMBL/GenBank/DDBJ databases">
        <title>Section-level genome sequencing and comparative genomics of Aspergillus sections Usti and Cavernicolus.</title>
        <authorList>
            <consortium name="Lawrence Berkeley National Laboratory"/>
            <person name="Nybo J.L."/>
            <person name="Vesth T.C."/>
            <person name="Theobald S."/>
            <person name="Frisvad J.C."/>
            <person name="Larsen T.O."/>
            <person name="Kjaerboelling I."/>
            <person name="Rothschild-Mancinelli K."/>
            <person name="Lyhne E.K."/>
            <person name="Kogle M.E."/>
            <person name="Barry K."/>
            <person name="Clum A."/>
            <person name="Na H."/>
            <person name="Ledsgaard L."/>
            <person name="Lin J."/>
            <person name="Lipzen A."/>
            <person name="Kuo A."/>
            <person name="Riley R."/>
            <person name="Mondo S."/>
            <person name="Labutti K."/>
            <person name="Haridas S."/>
            <person name="Pangalinan J."/>
            <person name="Salamov A.A."/>
            <person name="Simmons B.A."/>
            <person name="Magnuson J.K."/>
            <person name="Chen J."/>
            <person name="Drula E."/>
            <person name="Henrissat B."/>
            <person name="Wiebenga A."/>
            <person name="Lubbers R.J."/>
            <person name="Gomes A.C."/>
            <person name="Makela M.R."/>
            <person name="Stajich J."/>
            <person name="Grigoriev I.V."/>
            <person name="Mortensen U.H."/>
            <person name="De Vries R.P."/>
            <person name="Baker S.E."/>
            <person name="Andersen M.R."/>
        </authorList>
    </citation>
    <scope>NUCLEOTIDE SEQUENCE [LARGE SCALE GENOMIC DNA]</scope>
    <source>
        <strain evidence="2 3">CBS 209.92</strain>
    </source>
</reference>
<name>A0ABR4G1S9_9EURO</name>
<evidence type="ECO:0000256" key="1">
    <source>
        <dbReference type="SAM" id="MobiDB-lite"/>
    </source>
</evidence>
<proteinExistence type="predicted"/>
<keyword evidence="3" id="KW-1185">Reference proteome</keyword>
<organism evidence="2 3">
    <name type="scientific">Aspergillus keveii</name>
    <dbReference type="NCBI Taxonomy" id="714993"/>
    <lineage>
        <taxon>Eukaryota</taxon>
        <taxon>Fungi</taxon>
        <taxon>Dikarya</taxon>
        <taxon>Ascomycota</taxon>
        <taxon>Pezizomycotina</taxon>
        <taxon>Eurotiomycetes</taxon>
        <taxon>Eurotiomycetidae</taxon>
        <taxon>Eurotiales</taxon>
        <taxon>Aspergillaceae</taxon>
        <taxon>Aspergillus</taxon>
        <taxon>Aspergillus subgen. Nidulantes</taxon>
    </lineage>
</organism>
<evidence type="ECO:0000313" key="2">
    <source>
        <dbReference type="EMBL" id="KAL2792962.1"/>
    </source>
</evidence>
<dbReference type="Proteomes" id="UP001610563">
    <property type="component" value="Unassembled WGS sequence"/>
</dbReference>
<dbReference type="EMBL" id="JBFTWV010000064">
    <property type="protein sequence ID" value="KAL2792962.1"/>
    <property type="molecule type" value="Genomic_DNA"/>
</dbReference>